<dbReference type="PANTHER" id="PTHR11229">
    <property type="entry name" value="50S RIBOSOMAL PROTEIN L3"/>
    <property type="match status" value="1"/>
</dbReference>
<evidence type="ECO:0000256" key="1">
    <source>
        <dbReference type="ARBA" id="ARBA00006540"/>
    </source>
</evidence>
<feature type="region of interest" description="Disordered" evidence="6">
    <location>
        <begin position="253"/>
        <end position="273"/>
    </location>
</feature>
<dbReference type="EMBL" id="NNAY01003150">
    <property type="protein sequence ID" value="OXU19901.1"/>
    <property type="molecule type" value="Genomic_DNA"/>
</dbReference>
<evidence type="ECO:0000256" key="2">
    <source>
        <dbReference type="ARBA" id="ARBA00022980"/>
    </source>
</evidence>
<name>A0A232ENJ6_9HYME</name>
<dbReference type="PANTHER" id="PTHR11229:SF8">
    <property type="entry name" value="LARGE RIBOSOMAL SUBUNIT PROTEIN UL3M"/>
    <property type="match status" value="1"/>
</dbReference>
<protein>
    <recommendedName>
        <fullName evidence="4">Large ribosomal subunit protein uL3m</fullName>
    </recommendedName>
    <alternativeName>
        <fullName evidence="5">39S ribosomal protein L3, mitochondrial</fullName>
    </alternativeName>
</protein>
<dbReference type="InterPro" id="IPR019927">
    <property type="entry name" value="Ribosomal_uL3_bac/org-type"/>
</dbReference>
<keyword evidence="8" id="KW-1185">Reference proteome</keyword>
<evidence type="ECO:0000313" key="8">
    <source>
        <dbReference type="Proteomes" id="UP000215335"/>
    </source>
</evidence>
<dbReference type="GO" id="GO:0003735">
    <property type="term" value="F:structural constituent of ribosome"/>
    <property type="evidence" value="ECO:0007669"/>
    <property type="project" value="InterPro"/>
</dbReference>
<dbReference type="GO" id="GO:0005762">
    <property type="term" value="C:mitochondrial large ribosomal subunit"/>
    <property type="evidence" value="ECO:0007669"/>
    <property type="project" value="TreeGrafter"/>
</dbReference>
<evidence type="ECO:0000256" key="3">
    <source>
        <dbReference type="ARBA" id="ARBA00023274"/>
    </source>
</evidence>
<dbReference type="STRING" id="543379.A0A232ENJ6"/>
<dbReference type="FunFam" id="2.40.30.10:FF:000049">
    <property type="entry name" value="39S ribosomal protein L3, mitochondrial"/>
    <property type="match status" value="1"/>
</dbReference>
<sequence length="379" mass="43230">MTTLLKVCNGLQPLKGFLQPTLETFTLPNRGKKLLNPYPRKKFPPWFVKQTRVVCKDQHEEDLTKENKEFIRTVIRDKYPLPDIGFGSASPLKLETIEPVTEWKPHYQRVGVIARKIGIVPMWMKDGKKVLTTMFQVADNHVIKYIPPEEYKPMITQKKNPLTRNTGCLIVGADSCDPQLFTKEYCGLFNEAGVMPKRLLARFHVSPEGALQPGTPLFATHYKVGQYIDIRGKTIDRGFQGVMKRWGFHGMPASHGVTKTHRRPGNIGSGGNKARVMPGTKLPGHMGNRYRIVKAQRIIRINTRYNVIWVLGQASAGETNSLVQFYDTFLPLKSCKTLNSPPHFPTYIPRNEDEVLPEELFVDDLHNFNDPTIMYEVEE</sequence>
<evidence type="ECO:0000256" key="5">
    <source>
        <dbReference type="ARBA" id="ARBA00035396"/>
    </source>
</evidence>
<dbReference type="AlphaFoldDB" id="A0A232ENJ6"/>
<dbReference type="GO" id="GO:0006412">
    <property type="term" value="P:translation"/>
    <property type="evidence" value="ECO:0007669"/>
    <property type="project" value="InterPro"/>
</dbReference>
<dbReference type="Gene3D" id="2.40.30.10">
    <property type="entry name" value="Translation factors"/>
    <property type="match status" value="2"/>
</dbReference>
<dbReference type="OrthoDB" id="274683at2759"/>
<keyword evidence="3" id="KW-0687">Ribonucleoprotein</keyword>
<proteinExistence type="inferred from homology"/>
<reference evidence="7 8" key="1">
    <citation type="journal article" date="2017" name="Curr. Biol.">
        <title>The Evolution of Venom by Co-option of Single-Copy Genes.</title>
        <authorList>
            <person name="Martinson E.O."/>
            <person name="Mrinalini"/>
            <person name="Kelkar Y.D."/>
            <person name="Chang C.H."/>
            <person name="Werren J.H."/>
        </authorList>
    </citation>
    <scope>NUCLEOTIDE SEQUENCE [LARGE SCALE GENOMIC DNA]</scope>
    <source>
        <strain evidence="7 8">Alberta</strain>
        <tissue evidence="7">Whole body</tissue>
    </source>
</reference>
<dbReference type="InterPro" id="IPR000597">
    <property type="entry name" value="Ribosomal_uL3"/>
</dbReference>
<dbReference type="SUPFAM" id="SSF50447">
    <property type="entry name" value="Translation proteins"/>
    <property type="match status" value="1"/>
</dbReference>
<comment type="caution">
    <text evidence="7">The sequence shown here is derived from an EMBL/GenBank/DDBJ whole genome shotgun (WGS) entry which is preliminary data.</text>
</comment>
<accession>A0A232ENJ6</accession>
<organism evidence="7 8">
    <name type="scientific">Trichomalopsis sarcophagae</name>
    <dbReference type="NCBI Taxonomy" id="543379"/>
    <lineage>
        <taxon>Eukaryota</taxon>
        <taxon>Metazoa</taxon>
        <taxon>Ecdysozoa</taxon>
        <taxon>Arthropoda</taxon>
        <taxon>Hexapoda</taxon>
        <taxon>Insecta</taxon>
        <taxon>Pterygota</taxon>
        <taxon>Neoptera</taxon>
        <taxon>Endopterygota</taxon>
        <taxon>Hymenoptera</taxon>
        <taxon>Apocrita</taxon>
        <taxon>Proctotrupomorpha</taxon>
        <taxon>Chalcidoidea</taxon>
        <taxon>Pteromalidae</taxon>
        <taxon>Pteromalinae</taxon>
        <taxon>Trichomalopsis</taxon>
    </lineage>
</organism>
<evidence type="ECO:0000313" key="7">
    <source>
        <dbReference type="EMBL" id="OXU19901.1"/>
    </source>
</evidence>
<dbReference type="Pfam" id="PF00297">
    <property type="entry name" value="Ribosomal_L3"/>
    <property type="match status" value="1"/>
</dbReference>
<evidence type="ECO:0000256" key="4">
    <source>
        <dbReference type="ARBA" id="ARBA00035209"/>
    </source>
</evidence>
<keyword evidence="2" id="KW-0689">Ribosomal protein</keyword>
<gene>
    <name evidence="7" type="ORF">TSAR_006006</name>
</gene>
<dbReference type="InterPro" id="IPR009000">
    <property type="entry name" value="Transl_B-barrel_sf"/>
</dbReference>
<evidence type="ECO:0000256" key="6">
    <source>
        <dbReference type="SAM" id="MobiDB-lite"/>
    </source>
</evidence>
<dbReference type="Proteomes" id="UP000215335">
    <property type="component" value="Unassembled WGS sequence"/>
</dbReference>
<comment type="similarity">
    <text evidence="1">Belongs to the universal ribosomal protein uL3 family.</text>
</comment>